<feature type="region of interest" description="Disordered" evidence="1">
    <location>
        <begin position="1"/>
        <end position="60"/>
    </location>
</feature>
<evidence type="ECO:0000256" key="1">
    <source>
        <dbReference type="SAM" id="MobiDB-lite"/>
    </source>
</evidence>
<organism evidence="2 3">
    <name type="scientific">Synaphobranchus kaupii</name>
    <name type="common">Kaup's arrowtooth eel</name>
    <dbReference type="NCBI Taxonomy" id="118154"/>
    <lineage>
        <taxon>Eukaryota</taxon>
        <taxon>Metazoa</taxon>
        <taxon>Chordata</taxon>
        <taxon>Craniata</taxon>
        <taxon>Vertebrata</taxon>
        <taxon>Euteleostomi</taxon>
        <taxon>Actinopterygii</taxon>
        <taxon>Neopterygii</taxon>
        <taxon>Teleostei</taxon>
        <taxon>Anguilliformes</taxon>
        <taxon>Synaphobranchidae</taxon>
        <taxon>Synaphobranchus</taxon>
    </lineage>
</organism>
<dbReference type="EMBL" id="JAINUF010000016">
    <property type="protein sequence ID" value="KAJ8339799.1"/>
    <property type="molecule type" value="Genomic_DNA"/>
</dbReference>
<keyword evidence="3" id="KW-1185">Reference proteome</keyword>
<gene>
    <name evidence="2" type="ORF">SKAU_G00344320</name>
</gene>
<dbReference type="AlphaFoldDB" id="A0A9Q1EJ55"/>
<feature type="compositionally biased region" description="Basic and acidic residues" evidence="1">
    <location>
        <begin position="89"/>
        <end position="113"/>
    </location>
</feature>
<accession>A0A9Q1EJ55</accession>
<dbReference type="Proteomes" id="UP001152622">
    <property type="component" value="Chromosome 16"/>
</dbReference>
<feature type="compositionally biased region" description="Low complexity" evidence="1">
    <location>
        <begin position="17"/>
        <end position="30"/>
    </location>
</feature>
<sequence length="113" mass="11930">MDSGPDPDPESQKQRPADAANHAASCHSSAVTSISPRPPWLSSGGEEARGSSFHGRFHRSSGNIHVVKAKGMKASVEVIGLPTGPGESNAERVRPSEQGDSRNITEDLKTTRS</sequence>
<protein>
    <submittedName>
        <fullName evidence="2">Uncharacterized protein</fullName>
    </submittedName>
</protein>
<reference evidence="2" key="1">
    <citation type="journal article" date="2023" name="Science">
        <title>Genome structures resolve the early diversification of teleost fishes.</title>
        <authorList>
            <person name="Parey E."/>
            <person name="Louis A."/>
            <person name="Montfort J."/>
            <person name="Bouchez O."/>
            <person name="Roques C."/>
            <person name="Iampietro C."/>
            <person name="Lluch J."/>
            <person name="Castinel A."/>
            <person name="Donnadieu C."/>
            <person name="Desvignes T."/>
            <person name="Floi Bucao C."/>
            <person name="Jouanno E."/>
            <person name="Wen M."/>
            <person name="Mejri S."/>
            <person name="Dirks R."/>
            <person name="Jansen H."/>
            <person name="Henkel C."/>
            <person name="Chen W.J."/>
            <person name="Zahm M."/>
            <person name="Cabau C."/>
            <person name="Klopp C."/>
            <person name="Thompson A.W."/>
            <person name="Robinson-Rechavi M."/>
            <person name="Braasch I."/>
            <person name="Lecointre G."/>
            <person name="Bobe J."/>
            <person name="Postlethwait J.H."/>
            <person name="Berthelot C."/>
            <person name="Roest Crollius H."/>
            <person name="Guiguen Y."/>
        </authorList>
    </citation>
    <scope>NUCLEOTIDE SEQUENCE</scope>
    <source>
        <strain evidence="2">WJC10195</strain>
    </source>
</reference>
<feature type="region of interest" description="Disordered" evidence="1">
    <location>
        <begin position="77"/>
        <end position="113"/>
    </location>
</feature>
<evidence type="ECO:0000313" key="2">
    <source>
        <dbReference type="EMBL" id="KAJ8339799.1"/>
    </source>
</evidence>
<comment type="caution">
    <text evidence="2">The sequence shown here is derived from an EMBL/GenBank/DDBJ whole genome shotgun (WGS) entry which is preliminary data.</text>
</comment>
<evidence type="ECO:0000313" key="3">
    <source>
        <dbReference type="Proteomes" id="UP001152622"/>
    </source>
</evidence>
<name>A0A9Q1EJ55_SYNKA</name>
<proteinExistence type="predicted"/>